<dbReference type="EMBL" id="JAHSPR010000001">
    <property type="protein sequence ID" value="MBV4396116.1"/>
    <property type="molecule type" value="Genomic_DNA"/>
</dbReference>
<dbReference type="Proteomes" id="UP000722165">
    <property type="component" value="Unassembled WGS sequence"/>
</dbReference>
<organism evidence="3 4">
    <name type="scientific">Advenella alkanexedens</name>
    <dbReference type="NCBI Taxonomy" id="1481665"/>
    <lineage>
        <taxon>Bacteria</taxon>
        <taxon>Pseudomonadati</taxon>
        <taxon>Pseudomonadota</taxon>
        <taxon>Betaproteobacteria</taxon>
        <taxon>Burkholderiales</taxon>
        <taxon>Alcaligenaceae</taxon>
    </lineage>
</organism>
<dbReference type="RefSeq" id="WP_217734460.1">
    <property type="nucleotide sequence ID" value="NZ_JAHSPR010000001.1"/>
</dbReference>
<reference evidence="3 4" key="1">
    <citation type="submission" date="2021-06" db="EMBL/GenBank/DDBJ databases">
        <authorList>
            <person name="Lu T."/>
            <person name="Wang Q."/>
            <person name="Han X."/>
        </authorList>
    </citation>
    <scope>NUCLEOTIDE SEQUENCE [LARGE SCALE GENOMIC DNA]</scope>
    <source>
        <strain evidence="3 4">LAM0050</strain>
    </source>
</reference>
<dbReference type="InterPro" id="IPR011761">
    <property type="entry name" value="ATP-grasp"/>
</dbReference>
<evidence type="ECO:0000259" key="2">
    <source>
        <dbReference type="PROSITE" id="PS50975"/>
    </source>
</evidence>
<comment type="caution">
    <text evidence="3">The sequence shown here is derived from an EMBL/GenBank/DDBJ whole genome shotgun (WGS) entry which is preliminary data.</text>
</comment>
<dbReference type="Pfam" id="PF21360">
    <property type="entry name" value="PylC-like_N"/>
    <property type="match status" value="1"/>
</dbReference>
<accession>A0ABS6NLN3</accession>
<dbReference type="NCBIfam" id="NF009405">
    <property type="entry name" value="PRK12767.1-4"/>
    <property type="match status" value="1"/>
</dbReference>
<protein>
    <submittedName>
        <fullName evidence="3">ATP-grasp domain-containing protein</fullName>
    </submittedName>
</protein>
<gene>
    <name evidence="3" type="ORF">KU392_02450</name>
</gene>
<name>A0ABS6NLN3_9BURK</name>
<feature type="domain" description="ATP-grasp" evidence="2">
    <location>
        <begin position="111"/>
        <end position="293"/>
    </location>
</feature>
<keyword evidence="4" id="KW-1185">Reference proteome</keyword>
<keyword evidence="1" id="KW-0067">ATP-binding</keyword>
<proteinExistence type="predicted"/>
<evidence type="ECO:0000313" key="4">
    <source>
        <dbReference type="Proteomes" id="UP000722165"/>
    </source>
</evidence>
<dbReference type="Pfam" id="PF15632">
    <property type="entry name" value="ATPgrasp_Ter"/>
    <property type="match status" value="1"/>
</dbReference>
<keyword evidence="1" id="KW-0547">Nucleotide-binding</keyword>
<dbReference type="PROSITE" id="PS50975">
    <property type="entry name" value="ATP_GRASP"/>
    <property type="match status" value="1"/>
</dbReference>
<sequence length="324" mass="36941">MNSKTNILILSAGRRVELVQVFQEALKKHFPESKVYTTDLYPDISAACQVSDASFKAPRVTSDEYINFLIDICTNHKIGLVIPTIDTELIVLAKNKEKFNNIGTTVVIASQNLVEACRDKRESAKIFTSLAIDQPEIYDRDDIKFPCFCKPYDGSCSIGAMPIFNKDMLTNDIMSDERNMFMELIGKEYKEYTIDAYYNKQGKLCCLVPRERLEIRAGEVSKGATRKNFVYKYLLNKLDKLKGGMGCITVQVFANPETESIKSLEINPRFGGGYPLAHAAGANYPEWLIQEYLLNKNIEFFDNWEDNLLMLRYDAKVIVHDKNK</sequence>
<evidence type="ECO:0000313" key="3">
    <source>
        <dbReference type="EMBL" id="MBV4396116.1"/>
    </source>
</evidence>
<evidence type="ECO:0000256" key="1">
    <source>
        <dbReference type="PROSITE-ProRule" id="PRU00409"/>
    </source>
</evidence>
<dbReference type="InterPro" id="IPR048764">
    <property type="entry name" value="PylC_N"/>
</dbReference>